<accession>A0ABT5U9R2</accession>
<dbReference type="EMBL" id="JAPMOU010000017">
    <property type="protein sequence ID" value="MDE1463115.1"/>
    <property type="molecule type" value="Genomic_DNA"/>
</dbReference>
<keyword evidence="2" id="KW-1185">Reference proteome</keyword>
<protein>
    <submittedName>
        <fullName evidence="1">Uncharacterized protein</fullName>
    </submittedName>
</protein>
<gene>
    <name evidence="1" type="ORF">ORQ98_14195</name>
</gene>
<comment type="caution">
    <text evidence="1">The sequence shown here is derived from an EMBL/GenBank/DDBJ whole genome shotgun (WGS) entry which is preliminary data.</text>
</comment>
<name>A0ABT5U9R2_9GAMM</name>
<sequence>MLRRGGNNTIYFGSVLALKDQLRDVERGMKTGLNAALKGKQPVIFGKINYQMK</sequence>
<evidence type="ECO:0000313" key="1">
    <source>
        <dbReference type="EMBL" id="MDE1463115.1"/>
    </source>
</evidence>
<dbReference type="Proteomes" id="UP001528823">
    <property type="component" value="Unassembled WGS sequence"/>
</dbReference>
<proteinExistence type="predicted"/>
<dbReference type="RefSeq" id="WP_274689461.1">
    <property type="nucleotide sequence ID" value="NZ_JAPMOU010000017.1"/>
</dbReference>
<evidence type="ECO:0000313" key="2">
    <source>
        <dbReference type="Proteomes" id="UP001528823"/>
    </source>
</evidence>
<reference evidence="1 2" key="1">
    <citation type="submission" date="2022-11" db="EMBL/GenBank/DDBJ databases">
        <title>Spartinivicinus poritis sp. nov., isolated from scleractinian coral Porites lutea.</title>
        <authorList>
            <person name="Zhang G."/>
            <person name="Cai L."/>
            <person name="Wei Q."/>
        </authorList>
    </citation>
    <scope>NUCLEOTIDE SEQUENCE [LARGE SCALE GENOMIC DNA]</scope>
    <source>
        <strain evidence="1 2">A2-2</strain>
    </source>
</reference>
<organism evidence="1 2">
    <name type="scientific">Spartinivicinus poritis</name>
    <dbReference type="NCBI Taxonomy" id="2994640"/>
    <lineage>
        <taxon>Bacteria</taxon>
        <taxon>Pseudomonadati</taxon>
        <taxon>Pseudomonadota</taxon>
        <taxon>Gammaproteobacteria</taxon>
        <taxon>Oceanospirillales</taxon>
        <taxon>Zooshikellaceae</taxon>
        <taxon>Spartinivicinus</taxon>
    </lineage>
</organism>